<evidence type="ECO:0000256" key="4">
    <source>
        <dbReference type="ARBA" id="ARBA00023136"/>
    </source>
</evidence>
<feature type="transmembrane region" description="Helical" evidence="5">
    <location>
        <begin position="133"/>
        <end position="152"/>
    </location>
</feature>
<comment type="caution">
    <text evidence="7">The sequence shown here is derived from an EMBL/GenBank/DDBJ whole genome shotgun (WGS) entry which is preliminary data.</text>
</comment>
<feature type="domain" description="EamA" evidence="6">
    <location>
        <begin position="159"/>
        <end position="293"/>
    </location>
</feature>
<evidence type="ECO:0000256" key="1">
    <source>
        <dbReference type="ARBA" id="ARBA00004141"/>
    </source>
</evidence>
<dbReference type="PANTHER" id="PTHR32322">
    <property type="entry name" value="INNER MEMBRANE TRANSPORTER"/>
    <property type="match status" value="1"/>
</dbReference>
<dbReference type="PANTHER" id="PTHR32322:SF9">
    <property type="entry name" value="AMINO-ACID METABOLITE EFFLUX PUMP-RELATED"/>
    <property type="match status" value="1"/>
</dbReference>
<keyword evidence="4 5" id="KW-0472">Membrane</keyword>
<dbReference type="SUPFAM" id="SSF103481">
    <property type="entry name" value="Multidrug resistance efflux transporter EmrE"/>
    <property type="match status" value="2"/>
</dbReference>
<organism evidence="7 8">
    <name type="scientific">Kaistia terrae</name>
    <dbReference type="NCBI Taxonomy" id="537017"/>
    <lineage>
        <taxon>Bacteria</taxon>
        <taxon>Pseudomonadati</taxon>
        <taxon>Pseudomonadota</taxon>
        <taxon>Alphaproteobacteria</taxon>
        <taxon>Hyphomicrobiales</taxon>
        <taxon>Kaistiaceae</taxon>
        <taxon>Kaistia</taxon>
    </lineage>
</organism>
<evidence type="ECO:0000259" key="6">
    <source>
        <dbReference type="Pfam" id="PF00892"/>
    </source>
</evidence>
<comment type="subcellular location">
    <subcellularLocation>
        <location evidence="1">Membrane</location>
        <topology evidence="1">Multi-pass membrane protein</topology>
    </subcellularLocation>
</comment>
<evidence type="ECO:0000313" key="7">
    <source>
        <dbReference type="EMBL" id="MFC5516165.1"/>
    </source>
</evidence>
<evidence type="ECO:0000256" key="2">
    <source>
        <dbReference type="ARBA" id="ARBA00022692"/>
    </source>
</evidence>
<dbReference type="EMBL" id="JBHSML010000003">
    <property type="protein sequence ID" value="MFC5516165.1"/>
    <property type="molecule type" value="Genomic_DNA"/>
</dbReference>
<feature type="transmembrane region" description="Helical" evidence="5">
    <location>
        <begin position="75"/>
        <end position="95"/>
    </location>
</feature>
<feature type="transmembrane region" description="Helical" evidence="5">
    <location>
        <begin position="101"/>
        <end position="121"/>
    </location>
</feature>
<keyword evidence="3 5" id="KW-1133">Transmembrane helix</keyword>
<feature type="transmembrane region" description="Helical" evidence="5">
    <location>
        <begin position="254"/>
        <end position="273"/>
    </location>
</feature>
<keyword evidence="8" id="KW-1185">Reference proteome</keyword>
<sequence length="312" mass="33079">MTTAIRQTMTRGDWALLATLSALWGGSFFFNSVAGKALPPFTIVSLRVGIAALILIALIRLTGKTLPEGWRVWRVLFGMGLINNVIPFSLIVWGQTQVPSGLASVLNATTPFWTALVVNFLTADEKLTAAKLTGIAIGVVGVAVLIGPAVFLNLGSHGLGEFAILLATLSYGFSGALARHLPRLGVAPMTAATGQMIAATTMMVPLALIFDRPWQLDMPGWHVWAAILGLAALSTALGYLIFFRLLARAGATNTSLVTLLVPVSAILLGTLVLNETLEPKHFAGMALIGLGLLAFDGRAWRTLRARRAVEAT</sequence>
<feature type="transmembrane region" description="Helical" evidence="5">
    <location>
        <begin position="45"/>
        <end position="63"/>
    </location>
</feature>
<protein>
    <submittedName>
        <fullName evidence="7">DMT family transporter</fullName>
    </submittedName>
</protein>
<accession>A0ABW0PUC7</accession>
<dbReference type="InterPro" id="IPR037185">
    <property type="entry name" value="EmrE-like"/>
</dbReference>
<feature type="transmembrane region" description="Helical" evidence="5">
    <location>
        <begin position="190"/>
        <end position="210"/>
    </location>
</feature>
<feature type="domain" description="EamA" evidence="6">
    <location>
        <begin position="14"/>
        <end position="146"/>
    </location>
</feature>
<feature type="transmembrane region" description="Helical" evidence="5">
    <location>
        <begin position="222"/>
        <end position="242"/>
    </location>
</feature>
<feature type="transmembrane region" description="Helical" evidence="5">
    <location>
        <begin position="158"/>
        <end position="178"/>
    </location>
</feature>
<dbReference type="InterPro" id="IPR000620">
    <property type="entry name" value="EamA_dom"/>
</dbReference>
<feature type="transmembrane region" description="Helical" evidence="5">
    <location>
        <begin position="279"/>
        <end position="297"/>
    </location>
</feature>
<gene>
    <name evidence="7" type="ORF">ACFPP9_10325</name>
</gene>
<evidence type="ECO:0000256" key="3">
    <source>
        <dbReference type="ARBA" id="ARBA00022989"/>
    </source>
</evidence>
<keyword evidence="2 5" id="KW-0812">Transmembrane</keyword>
<dbReference type="InterPro" id="IPR050638">
    <property type="entry name" value="AA-Vitamin_Transporters"/>
</dbReference>
<proteinExistence type="predicted"/>
<evidence type="ECO:0000256" key="5">
    <source>
        <dbReference type="SAM" id="Phobius"/>
    </source>
</evidence>
<dbReference type="Proteomes" id="UP001596150">
    <property type="component" value="Unassembled WGS sequence"/>
</dbReference>
<dbReference type="Pfam" id="PF00892">
    <property type="entry name" value="EamA"/>
    <property type="match status" value="2"/>
</dbReference>
<name>A0ABW0PUC7_9HYPH</name>
<dbReference type="RefSeq" id="WP_266342417.1">
    <property type="nucleotide sequence ID" value="NZ_JAPKNH010000001.1"/>
</dbReference>
<reference evidence="8" key="1">
    <citation type="journal article" date="2019" name="Int. J. Syst. Evol. Microbiol.">
        <title>The Global Catalogue of Microorganisms (GCM) 10K type strain sequencing project: providing services to taxonomists for standard genome sequencing and annotation.</title>
        <authorList>
            <consortium name="The Broad Institute Genomics Platform"/>
            <consortium name="The Broad Institute Genome Sequencing Center for Infectious Disease"/>
            <person name="Wu L."/>
            <person name="Ma J."/>
        </authorList>
    </citation>
    <scope>NUCLEOTIDE SEQUENCE [LARGE SCALE GENOMIC DNA]</scope>
    <source>
        <strain evidence="8">KACC 12633</strain>
    </source>
</reference>
<evidence type="ECO:0000313" key="8">
    <source>
        <dbReference type="Proteomes" id="UP001596150"/>
    </source>
</evidence>